<dbReference type="InterPro" id="IPR011256">
    <property type="entry name" value="Reg_factor_effector_dom_sf"/>
</dbReference>
<feature type="domain" description="HTH araC/xylS-type" evidence="3">
    <location>
        <begin position="17"/>
        <end position="116"/>
    </location>
</feature>
<gene>
    <name evidence="4" type="ORF">AVDCRST_MAG42-1260</name>
</gene>
<organism evidence="4">
    <name type="scientific">uncultured Chthoniobacterales bacterium</name>
    <dbReference type="NCBI Taxonomy" id="1836801"/>
    <lineage>
        <taxon>Bacteria</taxon>
        <taxon>Pseudomonadati</taxon>
        <taxon>Verrucomicrobiota</taxon>
        <taxon>Spartobacteria</taxon>
        <taxon>Chthoniobacterales</taxon>
        <taxon>environmental samples</taxon>
    </lineage>
</organism>
<reference evidence="4" key="1">
    <citation type="submission" date="2020-02" db="EMBL/GenBank/DDBJ databases">
        <authorList>
            <person name="Meier V. D."/>
        </authorList>
    </citation>
    <scope>NUCLEOTIDE SEQUENCE</scope>
    <source>
        <strain evidence="4">AVDCRST_MAG42</strain>
    </source>
</reference>
<protein>
    <recommendedName>
        <fullName evidence="3">HTH araC/xylS-type domain-containing protein</fullName>
    </recommendedName>
</protein>
<dbReference type="Gene3D" id="3.20.80.10">
    <property type="entry name" value="Regulatory factor, effector binding domain"/>
    <property type="match status" value="1"/>
</dbReference>
<dbReference type="InterPro" id="IPR009057">
    <property type="entry name" value="Homeodomain-like_sf"/>
</dbReference>
<dbReference type="PANTHER" id="PTHR40055">
    <property type="entry name" value="TRANSCRIPTIONAL REGULATOR YGIV-RELATED"/>
    <property type="match status" value="1"/>
</dbReference>
<dbReference type="SMART" id="SM00871">
    <property type="entry name" value="AraC_E_bind"/>
    <property type="match status" value="1"/>
</dbReference>
<dbReference type="InterPro" id="IPR010499">
    <property type="entry name" value="AraC_E-bd"/>
</dbReference>
<evidence type="ECO:0000313" key="4">
    <source>
        <dbReference type="EMBL" id="CAA9233526.1"/>
    </source>
</evidence>
<evidence type="ECO:0000256" key="1">
    <source>
        <dbReference type="ARBA" id="ARBA00023015"/>
    </source>
</evidence>
<dbReference type="SUPFAM" id="SSF55136">
    <property type="entry name" value="Probable bacterial effector-binding domain"/>
    <property type="match status" value="1"/>
</dbReference>
<sequence>MGSRSSSQSERYEDRINRAIACVDANIGSAPSLKVLAGVACIAPHHFHRIFHALVGETVHGFTTRLRLERALSLARRAPQPSWKRIASECGYRSAAVFSRAFRRHFGTNPVAFDQGAFWAVRPDASETMQVSRYFLREAPAVPDDFAVEIVHRPEKQLAVSRAIGGYVRPEVLIEAYEKLARWAAAEGLPLGDGRLAGASRDDPEVTPLARCRYEFRLEIPAGVKPPDGIGVMTRPAGNWARHHVRGDMKAVDQAWNVMFKSWLPAAGLQLRNDAAEELYRRVPRRVETAKRFDLWCCVPVE</sequence>
<dbReference type="EMBL" id="CADCTA010000055">
    <property type="protein sequence ID" value="CAA9233526.1"/>
    <property type="molecule type" value="Genomic_DNA"/>
</dbReference>
<dbReference type="AlphaFoldDB" id="A0A6J4HTM2"/>
<dbReference type="PROSITE" id="PS01124">
    <property type="entry name" value="HTH_ARAC_FAMILY_2"/>
    <property type="match status" value="1"/>
</dbReference>
<accession>A0A6J4HTM2</accession>
<evidence type="ECO:0000259" key="3">
    <source>
        <dbReference type="PROSITE" id="PS01124"/>
    </source>
</evidence>
<name>A0A6J4HTM2_9BACT</name>
<dbReference type="GO" id="GO:0003700">
    <property type="term" value="F:DNA-binding transcription factor activity"/>
    <property type="evidence" value="ECO:0007669"/>
    <property type="project" value="InterPro"/>
</dbReference>
<dbReference type="InterPro" id="IPR050908">
    <property type="entry name" value="SmbC-like"/>
</dbReference>
<dbReference type="Pfam" id="PF06445">
    <property type="entry name" value="GyrI-like"/>
    <property type="match status" value="1"/>
</dbReference>
<keyword evidence="2" id="KW-0804">Transcription</keyword>
<dbReference type="PANTHER" id="PTHR40055:SF1">
    <property type="entry name" value="TRANSCRIPTIONAL REGULATOR YGIV-RELATED"/>
    <property type="match status" value="1"/>
</dbReference>
<proteinExistence type="predicted"/>
<evidence type="ECO:0000256" key="2">
    <source>
        <dbReference type="ARBA" id="ARBA00023163"/>
    </source>
</evidence>
<dbReference type="GO" id="GO:0043565">
    <property type="term" value="F:sequence-specific DNA binding"/>
    <property type="evidence" value="ECO:0007669"/>
    <property type="project" value="InterPro"/>
</dbReference>
<keyword evidence="1" id="KW-0805">Transcription regulation</keyword>
<dbReference type="Pfam" id="PF12833">
    <property type="entry name" value="HTH_18"/>
    <property type="match status" value="1"/>
</dbReference>
<dbReference type="InterPro" id="IPR029442">
    <property type="entry name" value="GyrI-like"/>
</dbReference>
<dbReference type="Gene3D" id="1.10.10.60">
    <property type="entry name" value="Homeodomain-like"/>
    <property type="match status" value="1"/>
</dbReference>
<dbReference type="SUPFAM" id="SSF46689">
    <property type="entry name" value="Homeodomain-like"/>
    <property type="match status" value="2"/>
</dbReference>
<dbReference type="SMART" id="SM00342">
    <property type="entry name" value="HTH_ARAC"/>
    <property type="match status" value="1"/>
</dbReference>
<dbReference type="InterPro" id="IPR018060">
    <property type="entry name" value="HTH_AraC"/>
</dbReference>